<dbReference type="InterPro" id="IPR007219">
    <property type="entry name" value="XnlR_reg_dom"/>
</dbReference>
<organism evidence="8 9">
    <name type="scientific">Cladophialophora carrionii CBS 160.54</name>
    <dbReference type="NCBI Taxonomy" id="1279043"/>
    <lineage>
        <taxon>Eukaryota</taxon>
        <taxon>Fungi</taxon>
        <taxon>Dikarya</taxon>
        <taxon>Ascomycota</taxon>
        <taxon>Pezizomycotina</taxon>
        <taxon>Eurotiomycetes</taxon>
        <taxon>Chaetothyriomycetidae</taxon>
        <taxon>Chaetothyriales</taxon>
        <taxon>Herpotrichiellaceae</taxon>
        <taxon>Cladophialophora</taxon>
    </lineage>
</organism>
<keyword evidence="5" id="KW-0539">Nucleus</keyword>
<dbReference type="GO" id="GO:0006351">
    <property type="term" value="P:DNA-templated transcription"/>
    <property type="evidence" value="ECO:0007669"/>
    <property type="project" value="InterPro"/>
</dbReference>
<keyword evidence="3" id="KW-0238">DNA-binding</keyword>
<evidence type="ECO:0000256" key="5">
    <source>
        <dbReference type="ARBA" id="ARBA00023242"/>
    </source>
</evidence>
<dbReference type="VEuPathDB" id="FungiDB:G647_07508"/>
<dbReference type="OrthoDB" id="10251155at2759"/>
<dbReference type="EMBL" id="KB822707">
    <property type="protein sequence ID" value="ETI21164.1"/>
    <property type="molecule type" value="Genomic_DNA"/>
</dbReference>
<evidence type="ECO:0000256" key="3">
    <source>
        <dbReference type="ARBA" id="ARBA00023125"/>
    </source>
</evidence>
<dbReference type="Pfam" id="PF04082">
    <property type="entry name" value="Fungal_trans"/>
    <property type="match status" value="1"/>
</dbReference>
<evidence type="ECO:0000259" key="7">
    <source>
        <dbReference type="SMART" id="SM00906"/>
    </source>
</evidence>
<gene>
    <name evidence="8" type="ORF">G647_07508</name>
</gene>
<dbReference type="GO" id="GO:0008270">
    <property type="term" value="F:zinc ion binding"/>
    <property type="evidence" value="ECO:0007669"/>
    <property type="project" value="InterPro"/>
</dbReference>
<keyword evidence="4" id="KW-0804">Transcription</keyword>
<dbReference type="InterPro" id="IPR052073">
    <property type="entry name" value="Amide_Lactam_Regulators"/>
</dbReference>
<feature type="region of interest" description="Disordered" evidence="6">
    <location>
        <begin position="564"/>
        <end position="602"/>
    </location>
</feature>
<accession>V9D2K6</accession>
<feature type="compositionally biased region" description="Basic residues" evidence="6">
    <location>
        <begin position="9"/>
        <end position="18"/>
    </location>
</feature>
<evidence type="ECO:0000256" key="1">
    <source>
        <dbReference type="ARBA" id="ARBA00022833"/>
    </source>
</evidence>
<dbReference type="CDD" id="cd12148">
    <property type="entry name" value="fungal_TF_MHR"/>
    <property type="match status" value="1"/>
</dbReference>
<evidence type="ECO:0000256" key="4">
    <source>
        <dbReference type="ARBA" id="ARBA00023163"/>
    </source>
</evidence>
<evidence type="ECO:0000313" key="9">
    <source>
        <dbReference type="Proteomes" id="UP000030678"/>
    </source>
</evidence>
<feature type="region of interest" description="Disordered" evidence="6">
    <location>
        <begin position="79"/>
        <end position="101"/>
    </location>
</feature>
<evidence type="ECO:0000313" key="8">
    <source>
        <dbReference type="EMBL" id="ETI21164.1"/>
    </source>
</evidence>
<dbReference type="SMART" id="SM00906">
    <property type="entry name" value="Fungal_trans"/>
    <property type="match status" value="1"/>
</dbReference>
<keyword evidence="1" id="KW-0862">Zinc</keyword>
<dbReference type="GO" id="GO:0003677">
    <property type="term" value="F:DNA binding"/>
    <property type="evidence" value="ECO:0007669"/>
    <property type="project" value="UniProtKB-KW"/>
</dbReference>
<feature type="region of interest" description="Disordered" evidence="6">
    <location>
        <begin position="1"/>
        <end position="36"/>
    </location>
</feature>
<sequence>MPMLDKTLIRPHQRKRPRYLSTGGGPETPTSTQTADYVTLTSEEAVSPAPREPQRGGASTRIFQNAAEIGSLGQFPFTLRSEPADTQPASDGFAGDSQDAAPQSPVYVATVESHVGRSDYIGAGEVSFREEMGQAQSPASGLSQTDMHLLQVQKAFDSPQRSVVASLIDCYFEYCSAWVPILEPAAVEEVQSNGSSPLLLNALLLAGSRVTSNDLLAALAEDFYRKARLLFILGHERDPLNSIIAVTLLQWYNPTGPERISTSTSGFWVRISAGLAYQTGLHKEPVAAKDRGLRRRLWWAIVARDDIISVGTGRPRTINLDDSDVAPPTIHDFPAPNSKARLFVAFSGIIRLLGDLTENIRRKTVTATKRANLENALYRWVKDLPPSFRLFHPSSQKLNPYSFEARQLLVPYLVTLFILARHSPGQNRTLRVSFIASSFVVGIFEDFLNRGELCHCGPVFSFYAFAAGLAQMPALRYRTLAQSATESFSIIQSSLTELMKRWGSAEGALAVLVEMKKLTLQRPSLGDVPSQGSTDFAPFFDDFGPELCRHYWLLERSGQIPNAPPSLSSCFGQADVSEPRSDREMEDSVDRLRPHTSVDPSVLNTEHADPMLMSQNPIFFDDLDPSGRWIDDLGLGLATY</sequence>
<dbReference type="PANTHER" id="PTHR47171:SF2">
    <property type="entry name" value="TRANSCRIPTION FACTOR, PUTATIVE-RELATED"/>
    <property type="match status" value="1"/>
</dbReference>
<dbReference type="RefSeq" id="XP_008730045.1">
    <property type="nucleotide sequence ID" value="XM_008731823.1"/>
</dbReference>
<name>V9D2K6_9EURO</name>
<feature type="compositionally biased region" description="Basic and acidic residues" evidence="6">
    <location>
        <begin position="577"/>
        <end position="593"/>
    </location>
</feature>
<dbReference type="PANTHER" id="PTHR47171">
    <property type="entry name" value="FARA-RELATED"/>
    <property type="match status" value="1"/>
</dbReference>
<dbReference type="HOGENOM" id="CLU_007427_2_0_1"/>
<dbReference type="GeneID" id="19986001"/>
<feature type="domain" description="Xylanolytic transcriptional activator regulatory" evidence="7">
    <location>
        <begin position="265"/>
        <end position="333"/>
    </location>
</feature>
<dbReference type="AlphaFoldDB" id="V9D2K6"/>
<proteinExistence type="predicted"/>
<dbReference type="Proteomes" id="UP000030678">
    <property type="component" value="Unassembled WGS sequence"/>
</dbReference>
<reference evidence="8 9" key="1">
    <citation type="submission" date="2013-03" db="EMBL/GenBank/DDBJ databases">
        <title>The Genome Sequence of Cladophialophora carrionii CBS 160.54.</title>
        <authorList>
            <consortium name="The Broad Institute Genomics Platform"/>
            <person name="Cuomo C."/>
            <person name="de Hoog S."/>
            <person name="Gorbushina A."/>
            <person name="Walker B."/>
            <person name="Young S.K."/>
            <person name="Zeng Q."/>
            <person name="Gargeya S."/>
            <person name="Fitzgerald M."/>
            <person name="Haas B."/>
            <person name="Abouelleil A."/>
            <person name="Allen A.W."/>
            <person name="Alvarado L."/>
            <person name="Arachchi H.M."/>
            <person name="Berlin A.M."/>
            <person name="Chapman S.B."/>
            <person name="Gainer-Dewar J."/>
            <person name="Goldberg J."/>
            <person name="Griggs A."/>
            <person name="Gujja S."/>
            <person name="Hansen M."/>
            <person name="Howarth C."/>
            <person name="Imamovic A."/>
            <person name="Ireland A."/>
            <person name="Larimer J."/>
            <person name="McCowan C."/>
            <person name="Murphy C."/>
            <person name="Pearson M."/>
            <person name="Poon T.W."/>
            <person name="Priest M."/>
            <person name="Roberts A."/>
            <person name="Saif S."/>
            <person name="Shea T."/>
            <person name="Sisk P."/>
            <person name="Sykes S."/>
            <person name="Wortman J."/>
            <person name="Nusbaum C."/>
            <person name="Birren B."/>
        </authorList>
    </citation>
    <scope>NUCLEOTIDE SEQUENCE [LARGE SCALE GENOMIC DNA]</scope>
    <source>
        <strain evidence="8 9">CBS 160.54</strain>
    </source>
</reference>
<protein>
    <recommendedName>
        <fullName evidence="7">Xylanolytic transcriptional activator regulatory domain-containing protein</fullName>
    </recommendedName>
</protein>
<evidence type="ECO:0000256" key="2">
    <source>
        <dbReference type="ARBA" id="ARBA00023015"/>
    </source>
</evidence>
<keyword evidence="2" id="KW-0805">Transcription regulation</keyword>
<evidence type="ECO:0000256" key="6">
    <source>
        <dbReference type="SAM" id="MobiDB-lite"/>
    </source>
</evidence>